<dbReference type="Gene3D" id="1.10.10.60">
    <property type="entry name" value="Homeodomain-like"/>
    <property type="match status" value="1"/>
</dbReference>
<dbReference type="GO" id="GO:0043565">
    <property type="term" value="F:sequence-specific DNA binding"/>
    <property type="evidence" value="ECO:0007669"/>
    <property type="project" value="InterPro"/>
</dbReference>
<keyword evidence="2" id="KW-0238">DNA-binding</keyword>
<name>A0A1M5KTZ2_9FLAO</name>
<dbReference type="STRING" id="1416778.SAMN05443633_11784"/>
<dbReference type="Proteomes" id="UP000184518">
    <property type="component" value="Unassembled WGS sequence"/>
</dbReference>
<proteinExistence type="predicted"/>
<evidence type="ECO:0000313" key="2">
    <source>
        <dbReference type="EMBL" id="SHG56237.1"/>
    </source>
</evidence>
<organism evidence="2 3">
    <name type="scientific">Chryseobacterium arachidis</name>
    <dbReference type="NCBI Taxonomy" id="1416778"/>
    <lineage>
        <taxon>Bacteria</taxon>
        <taxon>Pseudomonadati</taxon>
        <taxon>Bacteroidota</taxon>
        <taxon>Flavobacteriia</taxon>
        <taxon>Flavobacteriales</taxon>
        <taxon>Weeksellaceae</taxon>
        <taxon>Chryseobacterium group</taxon>
        <taxon>Chryseobacterium</taxon>
    </lineage>
</organism>
<feature type="domain" description="HTH araC/xylS-type" evidence="1">
    <location>
        <begin position="129"/>
        <end position="236"/>
    </location>
</feature>
<dbReference type="InterPro" id="IPR018060">
    <property type="entry name" value="HTH_AraC"/>
</dbReference>
<dbReference type="SMART" id="SM00342">
    <property type="entry name" value="HTH_ARAC"/>
    <property type="match status" value="1"/>
</dbReference>
<keyword evidence="3" id="KW-1185">Reference proteome</keyword>
<evidence type="ECO:0000259" key="1">
    <source>
        <dbReference type="PROSITE" id="PS01124"/>
    </source>
</evidence>
<sequence>MSNDLIYQFTRPEKSLTDFVYGYSSLQNLETFKEGVIIPNGKIDLLFCKTINNQFQIVLMGLETQPKPMPQTSFSTFFAISFNPLALEYTLHQSIAEFVNSGKELPNTFWDFNINDLDNFDQFCEKASEKIKSLLPSEIDERKRKLFELIFAAHGEISVKDLSEQIFWNERQINCYFNRQLGISLKYYCKILRFQASLHHIKDGNLFPQLNFTDQSHFIKEIKKLSGVSPKELFKNQNDRFLQFLVYHTL</sequence>
<protein>
    <submittedName>
        <fullName evidence="2">AraC-type DNA-binding protein</fullName>
    </submittedName>
</protein>
<dbReference type="EMBL" id="FQUT01000017">
    <property type="protein sequence ID" value="SHG56237.1"/>
    <property type="molecule type" value="Genomic_DNA"/>
</dbReference>
<dbReference type="Pfam" id="PF20240">
    <property type="entry name" value="DUF6597"/>
    <property type="match status" value="1"/>
</dbReference>
<dbReference type="InterPro" id="IPR046532">
    <property type="entry name" value="DUF6597"/>
</dbReference>
<accession>A0A1M5KTZ2</accession>
<evidence type="ECO:0000313" key="3">
    <source>
        <dbReference type="Proteomes" id="UP000184518"/>
    </source>
</evidence>
<dbReference type="PROSITE" id="PS01124">
    <property type="entry name" value="HTH_ARAC_FAMILY_2"/>
    <property type="match status" value="1"/>
</dbReference>
<dbReference type="AlphaFoldDB" id="A0A1M5KTZ2"/>
<dbReference type="OrthoDB" id="635259at2"/>
<gene>
    <name evidence="2" type="ORF">SAMN05443633_11784</name>
</gene>
<dbReference type="RefSeq" id="WP_072963333.1">
    <property type="nucleotide sequence ID" value="NZ_FQUT01000017.1"/>
</dbReference>
<dbReference type="GO" id="GO:0003700">
    <property type="term" value="F:DNA-binding transcription factor activity"/>
    <property type="evidence" value="ECO:0007669"/>
    <property type="project" value="InterPro"/>
</dbReference>
<reference evidence="3" key="1">
    <citation type="submission" date="2016-11" db="EMBL/GenBank/DDBJ databases">
        <authorList>
            <person name="Varghese N."/>
            <person name="Submissions S."/>
        </authorList>
    </citation>
    <scope>NUCLEOTIDE SEQUENCE [LARGE SCALE GENOMIC DNA]</scope>
    <source>
        <strain evidence="3">DSM 27619</strain>
    </source>
</reference>